<evidence type="ECO:0000313" key="2">
    <source>
        <dbReference type="Proteomes" id="UP000046393"/>
    </source>
</evidence>
<dbReference type="WBParaSite" id="SMUV_0000267501-mRNA-1">
    <property type="protein sequence ID" value="SMUV_0000267501-mRNA-1"/>
    <property type="gene ID" value="SMUV_0000267501"/>
</dbReference>
<evidence type="ECO:0000313" key="3">
    <source>
        <dbReference type="WBParaSite" id="SMUV_0000267501-mRNA-1"/>
    </source>
</evidence>
<organism evidence="2 3">
    <name type="scientific">Syphacia muris</name>
    <dbReference type="NCBI Taxonomy" id="451379"/>
    <lineage>
        <taxon>Eukaryota</taxon>
        <taxon>Metazoa</taxon>
        <taxon>Ecdysozoa</taxon>
        <taxon>Nematoda</taxon>
        <taxon>Chromadorea</taxon>
        <taxon>Rhabditida</taxon>
        <taxon>Spirurina</taxon>
        <taxon>Oxyuridomorpha</taxon>
        <taxon>Oxyuroidea</taxon>
        <taxon>Oxyuridae</taxon>
        <taxon>Syphacia</taxon>
    </lineage>
</organism>
<dbReference type="Proteomes" id="UP000046393">
    <property type="component" value="Unplaced"/>
</dbReference>
<proteinExistence type="predicted"/>
<feature type="region of interest" description="Disordered" evidence="1">
    <location>
        <begin position="1"/>
        <end position="76"/>
    </location>
</feature>
<reference evidence="3" key="1">
    <citation type="submission" date="2017-02" db="UniProtKB">
        <authorList>
            <consortium name="WormBaseParasite"/>
        </authorList>
    </citation>
    <scope>IDENTIFICATION</scope>
</reference>
<accession>A0A0N5AEL2</accession>
<feature type="compositionally biased region" description="Polar residues" evidence="1">
    <location>
        <begin position="62"/>
        <end position="76"/>
    </location>
</feature>
<dbReference type="AlphaFoldDB" id="A0A0N5AEL2"/>
<name>A0A0N5AEL2_9BILA</name>
<feature type="compositionally biased region" description="Basic and acidic residues" evidence="1">
    <location>
        <begin position="31"/>
        <end position="42"/>
    </location>
</feature>
<evidence type="ECO:0000256" key="1">
    <source>
        <dbReference type="SAM" id="MobiDB-lite"/>
    </source>
</evidence>
<sequence>MSETTAADGSGGPHHGFSQKARGVLLQPEHAVAEKVLNDRRSPSPVAPHRGFNEKAREVLLNSKSSEQGPASAKSM</sequence>
<protein>
    <submittedName>
        <fullName evidence="3">Uncharacterized protein</fullName>
    </submittedName>
</protein>
<keyword evidence="2" id="KW-1185">Reference proteome</keyword>